<reference evidence="10" key="1">
    <citation type="submission" date="2020-07" db="EMBL/GenBank/DDBJ databases">
        <title>Complete genome sequencing of Clostridia bacterium strain 12CBH8.</title>
        <authorList>
            <person name="Sakamoto M."/>
            <person name="Murakami T."/>
            <person name="Mori H."/>
        </authorList>
    </citation>
    <scope>NUCLEOTIDE SEQUENCE [LARGE SCALE GENOMIC DNA]</scope>
    <source>
        <strain evidence="10">12CBH8</strain>
    </source>
</reference>
<dbReference type="SUPFAM" id="SSF47384">
    <property type="entry name" value="Homodimeric domain of signal transducing histidine kinase"/>
    <property type="match status" value="1"/>
</dbReference>
<evidence type="ECO:0000256" key="1">
    <source>
        <dbReference type="ARBA" id="ARBA00000085"/>
    </source>
</evidence>
<feature type="domain" description="Histidine kinase" evidence="8">
    <location>
        <begin position="245"/>
        <end position="463"/>
    </location>
</feature>
<keyword evidence="7" id="KW-0472">Membrane</keyword>
<dbReference type="Pfam" id="PF02518">
    <property type="entry name" value="HATPase_c"/>
    <property type="match status" value="1"/>
</dbReference>
<dbReference type="CDD" id="cd00082">
    <property type="entry name" value="HisKA"/>
    <property type="match status" value="1"/>
</dbReference>
<keyword evidence="7" id="KW-1133">Transmembrane helix</keyword>
<dbReference type="PANTHER" id="PTHR43547:SF2">
    <property type="entry name" value="HYBRID SIGNAL TRANSDUCTION HISTIDINE KINASE C"/>
    <property type="match status" value="1"/>
</dbReference>
<feature type="coiled-coil region" evidence="6">
    <location>
        <begin position="211"/>
        <end position="238"/>
    </location>
</feature>
<keyword evidence="10" id="KW-1185">Reference proteome</keyword>
<dbReference type="PANTHER" id="PTHR43547">
    <property type="entry name" value="TWO-COMPONENT HISTIDINE KINASE"/>
    <property type="match status" value="1"/>
</dbReference>
<dbReference type="GO" id="GO:0000155">
    <property type="term" value="F:phosphorelay sensor kinase activity"/>
    <property type="evidence" value="ECO:0007669"/>
    <property type="project" value="InterPro"/>
</dbReference>
<dbReference type="SMART" id="SM00388">
    <property type="entry name" value="HisKA"/>
    <property type="match status" value="1"/>
</dbReference>
<keyword evidence="6" id="KW-0175">Coiled coil</keyword>
<evidence type="ECO:0000256" key="5">
    <source>
        <dbReference type="ARBA" id="ARBA00023012"/>
    </source>
</evidence>
<dbReference type="InterPro" id="IPR036097">
    <property type="entry name" value="HisK_dim/P_sf"/>
</dbReference>
<evidence type="ECO:0000256" key="4">
    <source>
        <dbReference type="ARBA" id="ARBA00022777"/>
    </source>
</evidence>
<dbReference type="Proteomes" id="UP000593890">
    <property type="component" value="Chromosome"/>
</dbReference>
<dbReference type="EC" id="2.7.13.3" evidence="2"/>
<dbReference type="InterPro" id="IPR003661">
    <property type="entry name" value="HisK_dim/P_dom"/>
</dbReference>
<evidence type="ECO:0000259" key="8">
    <source>
        <dbReference type="PROSITE" id="PS50109"/>
    </source>
</evidence>
<dbReference type="InterPro" id="IPR005467">
    <property type="entry name" value="His_kinase_dom"/>
</dbReference>
<dbReference type="InterPro" id="IPR004358">
    <property type="entry name" value="Sig_transdc_His_kin-like_C"/>
</dbReference>
<dbReference type="AlphaFoldDB" id="A0A7I8D0M4"/>
<gene>
    <name evidence="9" type="ORF">C12CBH8_09670</name>
</gene>
<evidence type="ECO:0000256" key="3">
    <source>
        <dbReference type="ARBA" id="ARBA00022553"/>
    </source>
</evidence>
<dbReference type="EMBL" id="AP023321">
    <property type="protein sequence ID" value="BCI60328.1"/>
    <property type="molecule type" value="Genomic_DNA"/>
</dbReference>
<dbReference type="Gene3D" id="3.30.565.10">
    <property type="entry name" value="Histidine kinase-like ATPase, C-terminal domain"/>
    <property type="match status" value="1"/>
</dbReference>
<keyword evidence="4 9" id="KW-0808">Transferase</keyword>
<evidence type="ECO:0000256" key="7">
    <source>
        <dbReference type="SAM" id="Phobius"/>
    </source>
</evidence>
<evidence type="ECO:0000313" key="9">
    <source>
        <dbReference type="EMBL" id="BCI60328.1"/>
    </source>
</evidence>
<organism evidence="9 10">
    <name type="scientific">Solibaculum mannosilyticum</name>
    <dbReference type="NCBI Taxonomy" id="2780922"/>
    <lineage>
        <taxon>Bacteria</taxon>
        <taxon>Bacillati</taxon>
        <taxon>Bacillota</taxon>
        <taxon>Clostridia</taxon>
        <taxon>Eubacteriales</taxon>
        <taxon>Oscillospiraceae</taxon>
        <taxon>Solibaculum</taxon>
    </lineage>
</organism>
<dbReference type="InterPro" id="IPR003594">
    <property type="entry name" value="HATPase_dom"/>
</dbReference>
<accession>A0A7I8D0M4</accession>
<dbReference type="PRINTS" id="PR00344">
    <property type="entry name" value="BCTRLSENSOR"/>
</dbReference>
<dbReference type="SUPFAM" id="SSF55874">
    <property type="entry name" value="ATPase domain of HSP90 chaperone/DNA topoisomerase II/histidine kinase"/>
    <property type="match status" value="1"/>
</dbReference>
<dbReference type="PROSITE" id="PS50109">
    <property type="entry name" value="HIS_KIN"/>
    <property type="match status" value="1"/>
</dbReference>
<name>A0A7I8D0M4_9FIRM</name>
<evidence type="ECO:0000256" key="6">
    <source>
        <dbReference type="SAM" id="Coils"/>
    </source>
</evidence>
<sequence length="463" mass="52171">MKSTFKLIRRFAKILLFSVIILFVINILLLIFVFYRSTSNAGGWDAAERIGTELAETESGSYTLSEEGETILQQRNAWAILIGDRTGDVIWHSENLPEGIPLHYSASDISYYTRGYIEDYPTTTAARGDDLILMGYPKDMYWKHMWPTFDYQLVAKIPQLILLFAAVNFFVIILIYFISTSGVLKSIKPIVGGIQDLPEGKEVYIKEKGMLSDLAVALNSVSEKLRRQERELKKKETARANWISGVSHDIRTPLSMVMGYAGQLEESTELSEEDKRKASIIRRQSLRIKKLVNDLNLASKLEYNMQILHMQPVNLIAIARQSVVEHMNADLDEKYPMEWNTIEDLEPCMIDGDKELLVRAVNNLIDNSQAHNPKGCHISVGVQAVADAYHIIVEDDGIGITDEKLKNLRNTPHYMMNDHGTAEPRHGLGLLIVQQIVAAHGGTVTFDHGSHRGFVATLIFPAK</sequence>
<proteinExistence type="predicted"/>
<dbReference type="RefSeq" id="WP_215533681.1">
    <property type="nucleotide sequence ID" value="NZ_AP023321.1"/>
</dbReference>
<keyword evidence="4 9" id="KW-0418">Kinase</keyword>
<evidence type="ECO:0000313" key="10">
    <source>
        <dbReference type="Proteomes" id="UP000593890"/>
    </source>
</evidence>
<evidence type="ECO:0000256" key="2">
    <source>
        <dbReference type="ARBA" id="ARBA00012438"/>
    </source>
</evidence>
<comment type="catalytic activity">
    <reaction evidence="1">
        <text>ATP + protein L-histidine = ADP + protein N-phospho-L-histidine.</text>
        <dbReference type="EC" id="2.7.13.3"/>
    </reaction>
</comment>
<dbReference type="InterPro" id="IPR036890">
    <property type="entry name" value="HATPase_C_sf"/>
</dbReference>
<feature type="transmembrane region" description="Helical" evidence="7">
    <location>
        <begin position="157"/>
        <end position="178"/>
    </location>
</feature>
<dbReference type="CDD" id="cd00075">
    <property type="entry name" value="HATPase"/>
    <property type="match status" value="1"/>
</dbReference>
<dbReference type="Pfam" id="PF00512">
    <property type="entry name" value="HisKA"/>
    <property type="match status" value="1"/>
</dbReference>
<keyword evidence="5" id="KW-0902">Two-component regulatory system</keyword>
<dbReference type="KEGG" id="sman:C12CBH8_09670"/>
<keyword evidence="7" id="KW-0812">Transmembrane</keyword>
<dbReference type="Gene3D" id="1.10.287.130">
    <property type="match status" value="1"/>
</dbReference>
<dbReference type="SMART" id="SM00387">
    <property type="entry name" value="HATPase_c"/>
    <property type="match status" value="1"/>
</dbReference>
<keyword evidence="3" id="KW-0597">Phosphoprotein</keyword>
<protein>
    <recommendedName>
        <fullName evidence="2">histidine kinase</fullName>
        <ecNumber evidence="2">2.7.13.3</ecNumber>
    </recommendedName>
</protein>
<feature type="transmembrane region" description="Helical" evidence="7">
    <location>
        <begin position="12"/>
        <end position="35"/>
    </location>
</feature>